<feature type="non-terminal residue" evidence="3">
    <location>
        <position position="863"/>
    </location>
</feature>
<evidence type="ECO:0000313" key="4">
    <source>
        <dbReference type="Proteomes" id="UP000767238"/>
    </source>
</evidence>
<name>A0A9P8GLM1_AURME</name>
<feature type="compositionally biased region" description="Polar residues" evidence="1">
    <location>
        <begin position="289"/>
        <end position="306"/>
    </location>
</feature>
<dbReference type="OrthoDB" id="5427977at2759"/>
<comment type="caution">
    <text evidence="3">The sequence shown here is derived from an EMBL/GenBank/DDBJ whole genome shotgun (WGS) entry which is preliminary data.</text>
</comment>
<feature type="compositionally biased region" description="Basic and acidic residues" evidence="1">
    <location>
        <begin position="463"/>
        <end position="483"/>
    </location>
</feature>
<feature type="region of interest" description="Disordered" evidence="1">
    <location>
        <begin position="214"/>
        <end position="243"/>
    </location>
</feature>
<feature type="compositionally biased region" description="Basic and acidic residues" evidence="1">
    <location>
        <begin position="214"/>
        <end position="242"/>
    </location>
</feature>
<evidence type="ECO:0000259" key="2">
    <source>
        <dbReference type="Pfam" id="PF20411"/>
    </source>
</evidence>
<evidence type="ECO:0000256" key="1">
    <source>
        <dbReference type="SAM" id="MobiDB-lite"/>
    </source>
</evidence>
<feature type="region of interest" description="Disordered" evidence="1">
    <location>
        <begin position="289"/>
        <end position="339"/>
    </location>
</feature>
<dbReference type="Pfam" id="PF20411">
    <property type="entry name" value="DUF6697"/>
    <property type="match status" value="1"/>
</dbReference>
<proteinExistence type="predicted"/>
<evidence type="ECO:0000313" key="3">
    <source>
        <dbReference type="EMBL" id="KAH0226949.1"/>
    </source>
</evidence>
<accession>A0A9P8GLM1</accession>
<reference evidence="3" key="2">
    <citation type="submission" date="2021-08" db="EMBL/GenBank/DDBJ databases">
        <authorList>
            <person name="Gostincar C."/>
            <person name="Sun X."/>
            <person name="Song Z."/>
            <person name="Gunde-Cimerman N."/>
        </authorList>
    </citation>
    <scope>NUCLEOTIDE SEQUENCE</scope>
    <source>
        <strain evidence="3">EXF-8016</strain>
    </source>
</reference>
<organism evidence="3 4">
    <name type="scientific">Aureobasidium melanogenum</name>
    <name type="common">Aureobasidium pullulans var. melanogenum</name>
    <dbReference type="NCBI Taxonomy" id="46634"/>
    <lineage>
        <taxon>Eukaryota</taxon>
        <taxon>Fungi</taxon>
        <taxon>Dikarya</taxon>
        <taxon>Ascomycota</taxon>
        <taxon>Pezizomycotina</taxon>
        <taxon>Dothideomycetes</taxon>
        <taxon>Dothideomycetidae</taxon>
        <taxon>Dothideales</taxon>
        <taxon>Saccotheciaceae</taxon>
        <taxon>Aureobasidium</taxon>
    </lineage>
</organism>
<dbReference type="EMBL" id="JAHFYH010000011">
    <property type="protein sequence ID" value="KAH0226949.1"/>
    <property type="molecule type" value="Genomic_DNA"/>
</dbReference>
<dbReference type="AlphaFoldDB" id="A0A9P8GLM1"/>
<gene>
    <name evidence="3" type="ORF">KCV03_g2408</name>
</gene>
<dbReference type="Proteomes" id="UP000767238">
    <property type="component" value="Unassembled WGS sequence"/>
</dbReference>
<dbReference type="InterPro" id="IPR046520">
    <property type="entry name" value="DUF6697"/>
</dbReference>
<feature type="compositionally biased region" description="Polar residues" evidence="1">
    <location>
        <begin position="415"/>
        <end position="436"/>
    </location>
</feature>
<protein>
    <recommendedName>
        <fullName evidence="2">DUF6697 domain-containing protein</fullName>
    </recommendedName>
</protein>
<feature type="compositionally biased region" description="Basic residues" evidence="1">
    <location>
        <begin position="492"/>
        <end position="504"/>
    </location>
</feature>
<feature type="compositionally biased region" description="Basic and acidic residues" evidence="1">
    <location>
        <begin position="519"/>
        <end position="559"/>
    </location>
</feature>
<feature type="region of interest" description="Disordered" evidence="1">
    <location>
        <begin position="364"/>
        <end position="571"/>
    </location>
</feature>
<feature type="domain" description="DUF6697" evidence="2">
    <location>
        <begin position="599"/>
        <end position="827"/>
    </location>
</feature>
<sequence length="863" mass="97506">MDSGMQSPAMADHFLHSTWNPYNPRFTNQPLATSMHAVIPHNYMPYNPQPVNADPAIVHQLQDRINILEQQQSQDGLHTHFRNLQNSQSLQNLENRFQHMQKSLSYDNSSLRLQVLDLQARQDVRDNEDCTRQIQLEPRSQEQKLKSAMKNVNLMRIYAGVSLSGNTTFEEVSLRGAEQMEALAKTLRSRVNRGGAAYLLEAEDAEAWAAKLREDAKPTQEREIDNKLPENLEVPAEDKSEPVNHANADVQDVSWDACLAQRQDEPVEWNLSPRSKAATPSIRSHAPNATINASAAQSPDITQNADYTHEKPASAKSWSANTHASRHSGPSKASSSAVPIKIEEIPESNVTTVQIEVVPELPIRKSAPHQKYAAQQTKSSEDSTPSKNTPMEEPAPVITPKNPEVEKAVEEAQVPSVSLESAPVKQTSAPSITSENAKVEKVVEEAQVPPKNLPPHRRYIHAQKAEAPKLSEVEPDITTKEETPLPSVKTTNKPKKSKSRKKARKMEEHKIAEVALTTKNHDEPQEKMTSEKQDEPEKNALSEKQDELEKDMPPKKQEETVSAPETKVQTWQPSYLRDLPSLPEDELENIPSSQEMHHFERSFILSHLGGTRWLPSFYSVPEDELSLLPGRGFYLFEDQTEPLAPLVPGTHGSLLTPILRLPEEDNPATPKPESMLSAPLFLKKGEKYIYYGMYSYLRSDRLDIERCTSLIPSYLKHFWATQLTSPSRPKWVTQVLQQHLCPPPTYSGPLPSHTSDDAASTALTAHMQNHEAWHRDTHLKTSFLKAEHILAAFEAPDTGAEMPGIRFWCLGLRCEGWDKGFYDMMVREEKVWEKEGRRDGEKERERQKEMLRVLGRKGRPVKW</sequence>
<reference evidence="3" key="1">
    <citation type="journal article" date="2021" name="J Fungi (Basel)">
        <title>Virulence traits and population genomics of the black yeast Aureobasidium melanogenum.</title>
        <authorList>
            <person name="Cernosa A."/>
            <person name="Sun X."/>
            <person name="Gostincar C."/>
            <person name="Fang C."/>
            <person name="Gunde-Cimerman N."/>
            <person name="Song Z."/>
        </authorList>
    </citation>
    <scope>NUCLEOTIDE SEQUENCE</scope>
    <source>
        <strain evidence="3">EXF-8016</strain>
    </source>
</reference>
<feature type="compositionally biased region" description="Polar residues" evidence="1">
    <location>
        <begin position="373"/>
        <end position="389"/>
    </location>
</feature>